<keyword evidence="1" id="KW-0812">Transmembrane</keyword>
<protein>
    <submittedName>
        <fullName evidence="2">Uncharacterized protein</fullName>
    </submittedName>
</protein>
<evidence type="ECO:0000256" key="1">
    <source>
        <dbReference type="SAM" id="Phobius"/>
    </source>
</evidence>
<dbReference type="AlphaFoldDB" id="A0A0F9C0Z7"/>
<evidence type="ECO:0000313" key="2">
    <source>
        <dbReference type="EMBL" id="KKK90346.1"/>
    </source>
</evidence>
<keyword evidence="1" id="KW-1133">Transmembrane helix</keyword>
<accession>A0A0F9C0Z7</accession>
<keyword evidence="1" id="KW-0472">Membrane</keyword>
<feature type="transmembrane region" description="Helical" evidence="1">
    <location>
        <begin position="12"/>
        <end position="34"/>
    </location>
</feature>
<dbReference type="EMBL" id="LAZR01049141">
    <property type="protein sequence ID" value="KKK90346.1"/>
    <property type="molecule type" value="Genomic_DNA"/>
</dbReference>
<proteinExistence type="predicted"/>
<reference evidence="2" key="1">
    <citation type="journal article" date="2015" name="Nature">
        <title>Complex archaea that bridge the gap between prokaryotes and eukaryotes.</title>
        <authorList>
            <person name="Spang A."/>
            <person name="Saw J.H."/>
            <person name="Jorgensen S.L."/>
            <person name="Zaremba-Niedzwiedzka K."/>
            <person name="Martijn J."/>
            <person name="Lind A.E."/>
            <person name="van Eijk R."/>
            <person name="Schleper C."/>
            <person name="Guy L."/>
            <person name="Ettema T.J."/>
        </authorList>
    </citation>
    <scope>NUCLEOTIDE SEQUENCE</scope>
</reference>
<sequence length="73" mass="8249">MERKKVFKRKLTVGFFILGVVFIAIVIGISFSILNSEKLITGKPINFAFETIDNDPINLTTHRGKVIVYTSTF</sequence>
<comment type="caution">
    <text evidence="2">The sequence shown here is derived from an EMBL/GenBank/DDBJ whole genome shotgun (WGS) entry which is preliminary data.</text>
</comment>
<organism evidence="2">
    <name type="scientific">marine sediment metagenome</name>
    <dbReference type="NCBI Taxonomy" id="412755"/>
    <lineage>
        <taxon>unclassified sequences</taxon>
        <taxon>metagenomes</taxon>
        <taxon>ecological metagenomes</taxon>
    </lineage>
</organism>
<name>A0A0F9C0Z7_9ZZZZ</name>
<gene>
    <name evidence="2" type="ORF">LCGC14_2723930</name>
</gene>